<dbReference type="HOGENOM" id="CLU_007587_7_0_1"/>
<keyword evidence="2" id="KW-0813">Transport</keyword>
<evidence type="ECO:0000256" key="2">
    <source>
        <dbReference type="ARBA" id="ARBA00022448"/>
    </source>
</evidence>
<dbReference type="CTD" id="20246591"/>
<dbReference type="Pfam" id="PF00005">
    <property type="entry name" value="ABC_tran"/>
    <property type="match status" value="1"/>
</dbReference>
<dbReference type="GO" id="GO:0005324">
    <property type="term" value="F:long-chain fatty acid transmembrane transporter activity"/>
    <property type="evidence" value="ECO:0007669"/>
    <property type="project" value="TreeGrafter"/>
</dbReference>
<evidence type="ECO:0000256" key="1">
    <source>
        <dbReference type="ARBA" id="ARBA00008575"/>
    </source>
</evidence>
<feature type="domain" description="ABC transmembrane type-1" evidence="8">
    <location>
        <begin position="36"/>
        <end position="306"/>
    </location>
</feature>
<feature type="transmembrane region" description="Helical" evidence="6">
    <location>
        <begin position="80"/>
        <end position="106"/>
    </location>
</feature>
<reference evidence="9 10" key="1">
    <citation type="journal article" date="2013" name="Nature">
        <title>Insights into bilaterian evolution from three spiralian genomes.</title>
        <authorList>
            <person name="Simakov O."/>
            <person name="Marletaz F."/>
            <person name="Cho S.J."/>
            <person name="Edsinger-Gonzales E."/>
            <person name="Havlak P."/>
            <person name="Hellsten U."/>
            <person name="Kuo D.H."/>
            <person name="Larsson T."/>
            <person name="Lv J."/>
            <person name="Arendt D."/>
            <person name="Savage R."/>
            <person name="Osoegawa K."/>
            <person name="de Jong P."/>
            <person name="Grimwood J."/>
            <person name="Chapman J.A."/>
            <person name="Shapiro H."/>
            <person name="Aerts A."/>
            <person name="Otillar R.P."/>
            <person name="Terry A.Y."/>
            <person name="Boore J.L."/>
            <person name="Grigoriev I.V."/>
            <person name="Lindberg D.R."/>
            <person name="Seaver E.C."/>
            <person name="Weisblat D.A."/>
            <person name="Putnam N.H."/>
            <person name="Rokhsar D.S."/>
        </authorList>
    </citation>
    <scope>NUCLEOTIDE SEQUENCE [LARGE SCALE GENOMIC DNA]</scope>
</reference>
<dbReference type="InterPro" id="IPR011527">
    <property type="entry name" value="ABC1_TM_dom"/>
</dbReference>
<dbReference type="PROSITE" id="PS50929">
    <property type="entry name" value="ABC_TM1F"/>
    <property type="match status" value="1"/>
</dbReference>
<dbReference type="OrthoDB" id="422637at2759"/>
<evidence type="ECO:0000259" key="7">
    <source>
        <dbReference type="PROSITE" id="PS50893"/>
    </source>
</evidence>
<dbReference type="GO" id="GO:0042760">
    <property type="term" value="P:very long-chain fatty acid catabolic process"/>
    <property type="evidence" value="ECO:0007669"/>
    <property type="project" value="TreeGrafter"/>
</dbReference>
<organism evidence="9 10">
    <name type="scientific">Lottia gigantea</name>
    <name type="common">Giant owl limpet</name>
    <dbReference type="NCBI Taxonomy" id="225164"/>
    <lineage>
        <taxon>Eukaryota</taxon>
        <taxon>Metazoa</taxon>
        <taxon>Spiralia</taxon>
        <taxon>Lophotrochozoa</taxon>
        <taxon>Mollusca</taxon>
        <taxon>Gastropoda</taxon>
        <taxon>Patellogastropoda</taxon>
        <taxon>Lottioidea</taxon>
        <taxon>Lottiidae</taxon>
        <taxon>Lottia</taxon>
    </lineage>
</organism>
<dbReference type="PROSITE" id="PS50893">
    <property type="entry name" value="ABC_TRANSPORTER_2"/>
    <property type="match status" value="1"/>
</dbReference>
<gene>
    <name evidence="9" type="ORF">LOTGIDRAFT_215742</name>
</gene>
<dbReference type="Gene3D" id="1.20.1560.10">
    <property type="entry name" value="ABC transporter type 1, transmembrane domain"/>
    <property type="match status" value="1"/>
</dbReference>
<dbReference type="GO" id="GO:0005778">
    <property type="term" value="C:peroxisomal membrane"/>
    <property type="evidence" value="ECO:0007669"/>
    <property type="project" value="TreeGrafter"/>
</dbReference>
<dbReference type="Proteomes" id="UP000030746">
    <property type="component" value="Unassembled WGS sequence"/>
</dbReference>
<dbReference type="Gene3D" id="3.40.50.300">
    <property type="entry name" value="P-loop containing nucleotide triphosphate hydrolases"/>
    <property type="match status" value="1"/>
</dbReference>
<dbReference type="SUPFAM" id="SSF90123">
    <property type="entry name" value="ABC transporter transmembrane region"/>
    <property type="match status" value="1"/>
</dbReference>
<dbReference type="GO" id="GO:0140359">
    <property type="term" value="F:ABC-type transporter activity"/>
    <property type="evidence" value="ECO:0007669"/>
    <property type="project" value="InterPro"/>
</dbReference>
<accession>V4AKY1</accession>
<evidence type="ECO:0000256" key="4">
    <source>
        <dbReference type="ARBA" id="ARBA00022989"/>
    </source>
</evidence>
<dbReference type="GO" id="GO:0016887">
    <property type="term" value="F:ATP hydrolysis activity"/>
    <property type="evidence" value="ECO:0007669"/>
    <property type="project" value="InterPro"/>
</dbReference>
<evidence type="ECO:0000313" key="10">
    <source>
        <dbReference type="Proteomes" id="UP000030746"/>
    </source>
</evidence>
<dbReference type="InterPro" id="IPR036640">
    <property type="entry name" value="ABC1_TM_sf"/>
</dbReference>
<dbReference type="InterPro" id="IPR050835">
    <property type="entry name" value="ABC_transporter_sub-D"/>
</dbReference>
<feature type="transmembrane region" description="Helical" evidence="6">
    <location>
        <begin position="183"/>
        <end position="208"/>
    </location>
</feature>
<proteinExistence type="inferred from homology"/>
<dbReference type="PROSITE" id="PS00211">
    <property type="entry name" value="ABC_TRANSPORTER_1"/>
    <property type="match status" value="1"/>
</dbReference>
<evidence type="ECO:0000256" key="5">
    <source>
        <dbReference type="ARBA" id="ARBA00023136"/>
    </source>
</evidence>
<name>V4AKY1_LOTGI</name>
<feature type="transmembrane region" description="Helical" evidence="6">
    <location>
        <begin position="301"/>
        <end position="319"/>
    </location>
</feature>
<feature type="transmembrane region" description="Helical" evidence="6">
    <location>
        <begin position="263"/>
        <end position="289"/>
    </location>
</feature>
<evidence type="ECO:0000259" key="8">
    <source>
        <dbReference type="PROSITE" id="PS50929"/>
    </source>
</evidence>
<dbReference type="PANTHER" id="PTHR11384:SF59">
    <property type="entry name" value="LYSOSOMAL COBALAMIN TRANSPORTER ABCD4"/>
    <property type="match status" value="1"/>
</dbReference>
<evidence type="ECO:0000256" key="6">
    <source>
        <dbReference type="SAM" id="Phobius"/>
    </source>
</evidence>
<evidence type="ECO:0000313" key="9">
    <source>
        <dbReference type="EMBL" id="ESO94251.1"/>
    </source>
</evidence>
<sequence>MVDILYFRYAFDFTFVKRFLKLLTFIFPSWCSSASLLCVFLLLLSLLEQVIINYIGYIPSKYYKVLGDKDLSGFKYQTTIAVLIILAEAFIKSTILYVGSILYINWRGNLSSALHKSYFNDVLYYQINVVDKTIDNPDQRITQDIDKLCNQFSLVLIPMVISPFTIGYYTYQAAISTGYIGPVSVLCFFIVATVINKFLMTPVVRYFYLQERREGDFRFKHMQLRVNCESAAFYRCGAIEERKTNEKLQNLLSTQKSLINREYFLNFSINVSDYLGSIISYVALAIPIFAGVYDHLSSPDLAALIAKNAFVTIYLISCFTKLIDLSTKITDIAGAAHRIGQLLEVLGRLKDEQNENYGFVQTVGREQNPESDEELLNSSEIIDSRLAFRVDNLTYGPPKSTDILGRNLSFQLESGINILLTGNSGCGKSSLLRVINGLWRTVTGNIDSFINYNPSSILYLPQKPYFTNGTLRQQIIFPLSDSTSQQEDSKLYEYIDRVGLKTILDRLGDLDSTTDWDWYNELSPGESQRLSFIRLFYHQPQFAILDEATSQVNIEMEEILYSYCNELNITLLSVGHRQSIRKYHNVELHLDGSGDWSMTNIIENSINS</sequence>
<keyword evidence="5 6" id="KW-0472">Membrane</keyword>
<dbReference type="RefSeq" id="XP_009055096.1">
    <property type="nucleotide sequence ID" value="XM_009056848.1"/>
</dbReference>
<evidence type="ECO:0008006" key="11">
    <source>
        <dbReference type="Google" id="ProtNLM"/>
    </source>
</evidence>
<dbReference type="InterPro" id="IPR017871">
    <property type="entry name" value="ABC_transporter-like_CS"/>
</dbReference>
<feature type="domain" description="ABC transporter" evidence="7">
    <location>
        <begin position="388"/>
        <end position="608"/>
    </location>
</feature>
<dbReference type="InterPro" id="IPR003439">
    <property type="entry name" value="ABC_transporter-like_ATP-bd"/>
</dbReference>
<dbReference type="AlphaFoldDB" id="V4AKY1"/>
<protein>
    <recommendedName>
        <fullName evidence="11">ABC transporter domain-containing protein</fullName>
    </recommendedName>
</protein>
<dbReference type="GO" id="GO:0015910">
    <property type="term" value="P:long-chain fatty acid import into peroxisome"/>
    <property type="evidence" value="ECO:0007669"/>
    <property type="project" value="TreeGrafter"/>
</dbReference>
<dbReference type="GO" id="GO:0006635">
    <property type="term" value="P:fatty acid beta-oxidation"/>
    <property type="evidence" value="ECO:0007669"/>
    <property type="project" value="TreeGrafter"/>
</dbReference>
<feature type="transmembrane region" description="Helical" evidence="6">
    <location>
        <begin position="152"/>
        <end position="171"/>
    </location>
</feature>
<keyword evidence="4 6" id="KW-1133">Transmembrane helix</keyword>
<dbReference type="GeneID" id="20246591"/>
<dbReference type="Pfam" id="PF06472">
    <property type="entry name" value="ABC_membrane_2"/>
    <property type="match status" value="1"/>
</dbReference>
<dbReference type="SUPFAM" id="SSF52540">
    <property type="entry name" value="P-loop containing nucleoside triphosphate hydrolases"/>
    <property type="match status" value="1"/>
</dbReference>
<dbReference type="GO" id="GO:0007031">
    <property type="term" value="P:peroxisome organization"/>
    <property type="evidence" value="ECO:0007669"/>
    <property type="project" value="TreeGrafter"/>
</dbReference>
<comment type="similarity">
    <text evidence="1">Belongs to the ABC transporter superfamily. ABCD family. Peroxisomal fatty acyl CoA transporter (TC 3.A.1.203) subfamily.</text>
</comment>
<keyword evidence="10" id="KW-1185">Reference proteome</keyword>
<evidence type="ECO:0000256" key="3">
    <source>
        <dbReference type="ARBA" id="ARBA00022692"/>
    </source>
</evidence>
<dbReference type="STRING" id="225164.V4AKY1"/>
<dbReference type="PANTHER" id="PTHR11384">
    <property type="entry name" value="ATP-BINDING CASSETTE, SUB-FAMILY D MEMBER"/>
    <property type="match status" value="1"/>
</dbReference>
<dbReference type="GO" id="GO:0005524">
    <property type="term" value="F:ATP binding"/>
    <property type="evidence" value="ECO:0007669"/>
    <property type="project" value="InterPro"/>
</dbReference>
<keyword evidence="3 6" id="KW-0812">Transmembrane</keyword>
<dbReference type="CDD" id="cd03223">
    <property type="entry name" value="ABCD_peroxisomal_ALDP"/>
    <property type="match status" value="1"/>
</dbReference>
<dbReference type="KEGG" id="lgi:LOTGIDRAFT_215742"/>
<dbReference type="OMA" id="KQFHDME"/>
<dbReference type="InterPro" id="IPR027417">
    <property type="entry name" value="P-loop_NTPase"/>
</dbReference>
<dbReference type="EMBL" id="KB201847">
    <property type="protein sequence ID" value="ESO94251.1"/>
    <property type="molecule type" value="Genomic_DNA"/>
</dbReference>